<protein>
    <submittedName>
        <fullName evidence="1">Abortive infection bacteriophage resistance protein</fullName>
    </submittedName>
</protein>
<evidence type="ECO:0000313" key="1">
    <source>
        <dbReference type="EMBL" id="VEG75075.1"/>
    </source>
</evidence>
<keyword evidence="2" id="KW-1185">Reference proteome</keyword>
<sequence length="88" mass="10308">MSVTPLESTYEKPFLTVPEQIRRLRERGMDCGDDAYATEVLQRYGYYRLSGYWYVYRDWPAPPTPPDEMREGAKVGWTPSFPTLASHR</sequence>
<dbReference type="Proteomes" id="UP000276899">
    <property type="component" value="Chromosome"/>
</dbReference>
<dbReference type="EMBL" id="LR134363">
    <property type="protein sequence ID" value="VEG75075.1"/>
    <property type="molecule type" value="Genomic_DNA"/>
</dbReference>
<dbReference type="KEGG" id="asla:NCTC11923_01727"/>
<evidence type="ECO:0000313" key="2">
    <source>
        <dbReference type="Proteomes" id="UP000276899"/>
    </source>
</evidence>
<name>A0A3S4U2S2_9ACTO</name>
<organism evidence="1 2">
    <name type="scientific">Actinomyces slackii</name>
    <dbReference type="NCBI Taxonomy" id="52774"/>
    <lineage>
        <taxon>Bacteria</taxon>
        <taxon>Bacillati</taxon>
        <taxon>Actinomycetota</taxon>
        <taxon>Actinomycetes</taxon>
        <taxon>Actinomycetales</taxon>
        <taxon>Actinomycetaceae</taxon>
        <taxon>Actinomyces</taxon>
    </lineage>
</organism>
<accession>A0A3S4U2S2</accession>
<proteinExistence type="predicted"/>
<dbReference type="AlphaFoldDB" id="A0A3S4U2S2"/>
<reference evidence="1 2" key="1">
    <citation type="submission" date="2018-12" db="EMBL/GenBank/DDBJ databases">
        <authorList>
            <consortium name="Pathogen Informatics"/>
        </authorList>
    </citation>
    <scope>NUCLEOTIDE SEQUENCE [LARGE SCALE GENOMIC DNA]</scope>
    <source>
        <strain evidence="1 2">NCTC11923</strain>
    </source>
</reference>
<gene>
    <name evidence="1" type="ORF">NCTC11923_01727</name>
</gene>
<dbReference type="STRING" id="1278298.GCA_000428685_00736"/>